<comment type="caution">
    <text evidence="5">The sequence shown here is derived from an EMBL/GenBank/DDBJ whole genome shotgun (WGS) entry which is preliminary data.</text>
</comment>
<evidence type="ECO:0000256" key="1">
    <source>
        <dbReference type="ARBA" id="ARBA00022553"/>
    </source>
</evidence>
<evidence type="ECO:0000256" key="3">
    <source>
        <dbReference type="SAM" id="Phobius"/>
    </source>
</evidence>
<keyword evidence="3" id="KW-0472">Membrane</keyword>
<sequence>MSRHHARLVRAGDTVTIEDAGSTNGTEVNGRHPAGPHELHHGDLVRLGPLELSYLGPRERPLPRTTHRRGRVRIWRAVLVGGLANLLLLAVGVVVQFATDWTGIGPWLAAPLTGMAAALVQILKDALTKVPEPAPPGEAAPGGGGPPAPRVEPVGAHTTAPMGFEVRHRRGGLPVVVAAIVTVLVLGVGGVAVAYGVATVSGWITGNQVGVDRLVGGPVAVDSGGIVTTVTAVEHTADFTRVELSVRNDLANTVTLPVYRNASLSAADGTTLDADAFRSSWGETLAPGQLRSGVIVFGGHLPDAGTTATLTFATVFEQGFSGPSSIAVGGLGIAPLGP</sequence>
<dbReference type="CDD" id="cd00060">
    <property type="entry name" value="FHA"/>
    <property type="match status" value="1"/>
</dbReference>
<keyword evidence="3" id="KW-1133">Transmembrane helix</keyword>
<dbReference type="EMBL" id="BAAAPW010000003">
    <property type="protein sequence ID" value="GAA2037987.1"/>
    <property type="molecule type" value="Genomic_DNA"/>
</dbReference>
<evidence type="ECO:0000313" key="5">
    <source>
        <dbReference type="EMBL" id="GAA2037987.1"/>
    </source>
</evidence>
<name>A0ABP5G0M2_9MICO</name>
<accession>A0ABP5G0M2</accession>
<evidence type="ECO:0000256" key="2">
    <source>
        <dbReference type="SAM" id="MobiDB-lite"/>
    </source>
</evidence>
<evidence type="ECO:0000313" key="6">
    <source>
        <dbReference type="Proteomes" id="UP001501196"/>
    </source>
</evidence>
<feature type="compositionally biased region" description="Pro residues" evidence="2">
    <location>
        <begin position="132"/>
        <end position="150"/>
    </location>
</feature>
<keyword evidence="1" id="KW-0597">Phosphoprotein</keyword>
<protein>
    <recommendedName>
        <fullName evidence="4">FHA domain-containing protein</fullName>
    </recommendedName>
</protein>
<proteinExistence type="predicted"/>
<keyword evidence="6" id="KW-1185">Reference proteome</keyword>
<feature type="transmembrane region" description="Helical" evidence="3">
    <location>
        <begin position="172"/>
        <end position="198"/>
    </location>
</feature>
<gene>
    <name evidence="5" type="ORF">GCM10009819_23380</name>
</gene>
<feature type="domain" description="FHA" evidence="4">
    <location>
        <begin position="1"/>
        <end position="33"/>
    </location>
</feature>
<dbReference type="Pfam" id="PF00498">
    <property type="entry name" value="FHA"/>
    <property type="match status" value="1"/>
</dbReference>
<organism evidence="5 6">
    <name type="scientific">Agromyces tropicus</name>
    <dbReference type="NCBI Taxonomy" id="555371"/>
    <lineage>
        <taxon>Bacteria</taxon>
        <taxon>Bacillati</taxon>
        <taxon>Actinomycetota</taxon>
        <taxon>Actinomycetes</taxon>
        <taxon>Micrococcales</taxon>
        <taxon>Microbacteriaceae</taxon>
        <taxon>Agromyces</taxon>
    </lineage>
</organism>
<feature type="transmembrane region" description="Helical" evidence="3">
    <location>
        <begin position="74"/>
        <end position="98"/>
    </location>
</feature>
<dbReference type="SUPFAM" id="SSF49879">
    <property type="entry name" value="SMAD/FHA domain"/>
    <property type="match status" value="1"/>
</dbReference>
<dbReference type="InterPro" id="IPR008984">
    <property type="entry name" value="SMAD_FHA_dom_sf"/>
</dbReference>
<feature type="transmembrane region" description="Helical" evidence="3">
    <location>
        <begin position="104"/>
        <end position="123"/>
    </location>
</feature>
<keyword evidence="3" id="KW-0812">Transmembrane</keyword>
<dbReference type="InterPro" id="IPR000253">
    <property type="entry name" value="FHA_dom"/>
</dbReference>
<dbReference type="PROSITE" id="PS50006">
    <property type="entry name" value="FHA_DOMAIN"/>
    <property type="match status" value="1"/>
</dbReference>
<feature type="region of interest" description="Disordered" evidence="2">
    <location>
        <begin position="130"/>
        <end position="156"/>
    </location>
</feature>
<evidence type="ECO:0000259" key="4">
    <source>
        <dbReference type="PROSITE" id="PS50006"/>
    </source>
</evidence>
<dbReference type="Proteomes" id="UP001501196">
    <property type="component" value="Unassembled WGS sequence"/>
</dbReference>
<dbReference type="Gene3D" id="2.60.200.20">
    <property type="match status" value="1"/>
</dbReference>
<reference evidence="6" key="1">
    <citation type="journal article" date="2019" name="Int. J. Syst. Evol. Microbiol.">
        <title>The Global Catalogue of Microorganisms (GCM) 10K type strain sequencing project: providing services to taxonomists for standard genome sequencing and annotation.</title>
        <authorList>
            <consortium name="The Broad Institute Genomics Platform"/>
            <consortium name="The Broad Institute Genome Sequencing Center for Infectious Disease"/>
            <person name="Wu L."/>
            <person name="Ma J."/>
        </authorList>
    </citation>
    <scope>NUCLEOTIDE SEQUENCE [LARGE SCALE GENOMIC DNA]</scope>
    <source>
        <strain evidence="6">JCM 15672</strain>
    </source>
</reference>